<dbReference type="AlphaFoldDB" id="A0A1M6UGN6"/>
<evidence type="ECO:0000313" key="1">
    <source>
        <dbReference type="EMBL" id="SHK68339.1"/>
    </source>
</evidence>
<name>A0A1M6UGN6_9FIRM</name>
<evidence type="ECO:0008006" key="3">
    <source>
        <dbReference type="Google" id="ProtNLM"/>
    </source>
</evidence>
<proteinExistence type="predicted"/>
<reference evidence="1 2" key="1">
    <citation type="submission" date="2016-11" db="EMBL/GenBank/DDBJ databases">
        <authorList>
            <person name="Jaros S."/>
            <person name="Januszkiewicz K."/>
            <person name="Wedrychowicz H."/>
        </authorList>
    </citation>
    <scope>NUCLEOTIDE SEQUENCE [LARGE SCALE GENOMIC DNA]</scope>
    <source>
        <strain evidence="1 2">DSM 14214</strain>
    </source>
</reference>
<dbReference type="PANTHER" id="PTHR37812:SF1">
    <property type="entry name" value="MU-LIKE PROPHAGE FLUMU PROTEIN C"/>
    <property type="match status" value="1"/>
</dbReference>
<dbReference type="PANTHER" id="PTHR37812">
    <property type="entry name" value="MU-LIKE PROPHAGE FLUMU PROTEIN C"/>
    <property type="match status" value="1"/>
</dbReference>
<dbReference type="NCBIfam" id="NF040785">
    <property type="entry name" value="CD3324_fam"/>
    <property type="match status" value="1"/>
</dbReference>
<dbReference type="InterPro" id="IPR052411">
    <property type="entry name" value="c-mor_Regulatory_Protein"/>
</dbReference>
<organism evidence="1 2">
    <name type="scientific">Anaerotignum lactatifermentans DSM 14214</name>
    <dbReference type="NCBI Taxonomy" id="1121323"/>
    <lineage>
        <taxon>Bacteria</taxon>
        <taxon>Bacillati</taxon>
        <taxon>Bacillota</taxon>
        <taxon>Clostridia</taxon>
        <taxon>Lachnospirales</taxon>
        <taxon>Anaerotignaceae</taxon>
        <taxon>Anaerotignum</taxon>
    </lineage>
</organism>
<dbReference type="Proteomes" id="UP000183975">
    <property type="component" value="Unassembled WGS sequence"/>
</dbReference>
<dbReference type="OrthoDB" id="9800398at2"/>
<dbReference type="SUPFAM" id="SSF46689">
    <property type="entry name" value="Homeodomain-like"/>
    <property type="match status" value="1"/>
</dbReference>
<dbReference type="InterPro" id="IPR049739">
    <property type="entry name" value="YraL-like"/>
</dbReference>
<sequence>MKYINASDLLPPALVQTLQEYVQGGYVYIPAREHKGWGEKSGSREALAQRNEEIRSQKQAGATLEALAETYHLSVSAIRKIIYQKEK</sequence>
<protein>
    <recommendedName>
        <fullName evidence="3">Mor transcription activator family protein</fullName>
    </recommendedName>
</protein>
<dbReference type="EMBL" id="FRAH01000039">
    <property type="protein sequence ID" value="SHK68339.1"/>
    <property type="molecule type" value="Genomic_DNA"/>
</dbReference>
<accession>A0A1M6UGN6</accession>
<keyword evidence="2" id="KW-1185">Reference proteome</keyword>
<gene>
    <name evidence="1" type="ORF">SAMN02745138_02157</name>
</gene>
<dbReference type="RefSeq" id="WP_072851682.1">
    <property type="nucleotide sequence ID" value="NZ_FRAH01000039.1"/>
</dbReference>
<evidence type="ECO:0000313" key="2">
    <source>
        <dbReference type="Proteomes" id="UP000183975"/>
    </source>
</evidence>
<dbReference type="Gene3D" id="1.10.10.60">
    <property type="entry name" value="Homeodomain-like"/>
    <property type="match status" value="1"/>
</dbReference>
<dbReference type="InterPro" id="IPR009057">
    <property type="entry name" value="Homeodomain-like_sf"/>
</dbReference>